<proteinExistence type="predicted"/>
<organism evidence="1 2">
    <name type="scientific">Avena sativa</name>
    <name type="common">Oat</name>
    <dbReference type="NCBI Taxonomy" id="4498"/>
    <lineage>
        <taxon>Eukaryota</taxon>
        <taxon>Viridiplantae</taxon>
        <taxon>Streptophyta</taxon>
        <taxon>Embryophyta</taxon>
        <taxon>Tracheophyta</taxon>
        <taxon>Spermatophyta</taxon>
        <taxon>Magnoliopsida</taxon>
        <taxon>Liliopsida</taxon>
        <taxon>Poales</taxon>
        <taxon>Poaceae</taxon>
        <taxon>BOP clade</taxon>
        <taxon>Pooideae</taxon>
        <taxon>Poodae</taxon>
        <taxon>Poeae</taxon>
        <taxon>Poeae Chloroplast Group 1 (Aveneae type)</taxon>
        <taxon>Aveninae</taxon>
        <taxon>Avena</taxon>
    </lineage>
</organism>
<evidence type="ECO:0000313" key="1">
    <source>
        <dbReference type="EnsemblPlants" id="AVESA.00010b.r2.6DG1159580.1.CDS"/>
    </source>
</evidence>
<evidence type="ECO:0000313" key="2">
    <source>
        <dbReference type="Proteomes" id="UP001732700"/>
    </source>
</evidence>
<sequence length="830" mass="88398">MSSSRWVAAAASSSTSTKRALLLPPPCSGSAGTIRQPRLQTRSVYRRGSASLAAPLRLKRAAAAAASASASSSSTEAVIRGPTAEENPLLMRRGPSCGASAGSPLPYPPVPAPAPAARMVTPVASSTSPLWGVASAYAPGRSVPRSAPKPPVAGTPATTLNTSAGGGRGLLAGAASRAGARKETALRTYGRDMTAVAGKTDPVIGRDDEIDRVVCILCRRTKNSAVLVGAPGVGKTAIAEGLAQRIAAGTVPAALAGARLVELDLGAMVAGTLYRGMFEERLKNVIKEAEDADSKVILFIDEVHMLVGAGRCKGGSMDGANLLKPALARGRIRCVGATTFDEYRKYIEKDAALERRFQMVHVEEPSTQATIAILQGLKQRYEEHHGLKIQDAALVAAAQLAGRYITGRQFPDKAIDLIDEACSTTRMQIDSQKQVIAAQSSSAVVAKDGILIPDHVAQVVSRWTGIPVTTLDQEEKDKLIHLADRLHERVVGQDEAVNLVAQAVLRSRAGLDQPGQPIGSFLFLGPTGVGKTELAKALAEQLFNSEKMLVRFDMSEYVNSGSVLHLIGAPPSYHGHEDGGQLTEKIRRHPYIVILFDEVEKADPSVFNVFLQLLDDGMLTDGKGRTVDFKNTIIIMTSNLGAEHLTAGMNGQTTMEAARGLVMQQVQKHFKPELLNRLSEMVIFEPLSHDKLKEVVKIQMKSTVANVADKGISLTASNAALDVILSESYNPMYGARPIRRWVHKNVMTKLSKLLVKGDAGEGSIISIDATADKKGLKYEVVKRKIADTRGKKPMVQLPSDSVDSSDDVVEVVPVAKKAKVVSFNIPADGK</sequence>
<accession>A0ACD5ZFK1</accession>
<reference evidence="1" key="1">
    <citation type="submission" date="2021-05" db="EMBL/GenBank/DDBJ databases">
        <authorList>
            <person name="Scholz U."/>
            <person name="Mascher M."/>
            <person name="Fiebig A."/>
        </authorList>
    </citation>
    <scope>NUCLEOTIDE SEQUENCE [LARGE SCALE GENOMIC DNA]</scope>
</reference>
<keyword evidence="2" id="KW-1185">Reference proteome</keyword>
<dbReference type="Proteomes" id="UP001732700">
    <property type="component" value="Chromosome 6D"/>
</dbReference>
<name>A0ACD5ZFK1_AVESA</name>
<reference evidence="1" key="2">
    <citation type="submission" date="2025-09" db="UniProtKB">
        <authorList>
            <consortium name="EnsemblPlants"/>
        </authorList>
    </citation>
    <scope>IDENTIFICATION</scope>
</reference>
<protein>
    <submittedName>
        <fullName evidence="1">Uncharacterized protein</fullName>
    </submittedName>
</protein>
<dbReference type="EnsemblPlants" id="AVESA.00010b.r2.6DG1159580.1">
    <property type="protein sequence ID" value="AVESA.00010b.r2.6DG1159580.1.CDS"/>
    <property type="gene ID" value="AVESA.00010b.r2.6DG1159580"/>
</dbReference>